<gene>
    <name evidence="3" type="ORF">CDCA_CDCA02G0498</name>
</gene>
<feature type="coiled-coil region" evidence="1">
    <location>
        <begin position="78"/>
        <end position="122"/>
    </location>
</feature>
<evidence type="ECO:0000313" key="4">
    <source>
        <dbReference type="Proteomes" id="UP001301350"/>
    </source>
</evidence>
<keyword evidence="4" id="KW-1185">Reference proteome</keyword>
<sequence>MGGGSTGAASVKVVDVRDEEASLVYELRGRLERRNSVELEAMDGAEDVFRHEYDSLAPVRALREQQLSLRATAAAVRERQVAQQRERCQDQIAEIQKREAELDAAIGELQKLEAVRDALLQKWSASEQLQVVRAAVAEGAPAVEEAQQRLSSCTRSTGYDGLSEALELFLQRRRQQRLLEEVARQLQSALEAESAAAHPTDTGAVSSIRKRPSQGNV</sequence>
<evidence type="ECO:0000256" key="2">
    <source>
        <dbReference type="SAM" id="MobiDB-lite"/>
    </source>
</evidence>
<evidence type="ECO:0000313" key="3">
    <source>
        <dbReference type="EMBL" id="KAK4534473.1"/>
    </source>
</evidence>
<evidence type="ECO:0000256" key="1">
    <source>
        <dbReference type="SAM" id="Coils"/>
    </source>
</evidence>
<feature type="region of interest" description="Disordered" evidence="2">
    <location>
        <begin position="191"/>
        <end position="217"/>
    </location>
</feature>
<dbReference type="EMBL" id="JANCYW010000002">
    <property type="protein sequence ID" value="KAK4534473.1"/>
    <property type="molecule type" value="Genomic_DNA"/>
</dbReference>
<organism evidence="3 4">
    <name type="scientific">Cyanidium caldarium</name>
    <name type="common">Red alga</name>
    <dbReference type="NCBI Taxonomy" id="2771"/>
    <lineage>
        <taxon>Eukaryota</taxon>
        <taxon>Rhodophyta</taxon>
        <taxon>Bangiophyceae</taxon>
        <taxon>Cyanidiales</taxon>
        <taxon>Cyanidiaceae</taxon>
        <taxon>Cyanidium</taxon>
    </lineage>
</organism>
<feature type="compositionally biased region" description="Basic residues" evidence="2">
    <location>
        <begin position="208"/>
        <end position="217"/>
    </location>
</feature>
<name>A0AAV9IR24_CYACA</name>
<protein>
    <submittedName>
        <fullName evidence="3">Uncharacterized protein</fullName>
    </submittedName>
</protein>
<keyword evidence="1" id="KW-0175">Coiled coil</keyword>
<proteinExistence type="predicted"/>
<dbReference type="Proteomes" id="UP001301350">
    <property type="component" value="Unassembled WGS sequence"/>
</dbReference>
<reference evidence="3 4" key="1">
    <citation type="submission" date="2022-07" db="EMBL/GenBank/DDBJ databases">
        <title>Genome-wide signatures of adaptation to extreme environments.</title>
        <authorList>
            <person name="Cho C.H."/>
            <person name="Yoon H.S."/>
        </authorList>
    </citation>
    <scope>NUCLEOTIDE SEQUENCE [LARGE SCALE GENOMIC DNA]</scope>
    <source>
        <strain evidence="3 4">DBV 063 E5</strain>
    </source>
</reference>
<accession>A0AAV9IR24</accession>
<dbReference type="AlphaFoldDB" id="A0AAV9IR24"/>
<comment type="caution">
    <text evidence="3">The sequence shown here is derived from an EMBL/GenBank/DDBJ whole genome shotgun (WGS) entry which is preliminary data.</text>
</comment>